<dbReference type="InterPro" id="IPR001663">
    <property type="entry name" value="Rng_hydr_dOase-A"/>
</dbReference>
<sequence length="364" mass="40649">VASSATPPASWYFDPLVVPTLEREKVFAKGWTWAGRLDQVATNGSYLVGATGTVKYVVVRGEDGVLRAFHNACRHHGMEIANCPKSTAKCFACPYHGWTYDLDGSLVKATKIGGMRDFVVAEHGLKPIRVAEWGPFVMLRLGDPATEEEEEEEEEEEAPIEAWMGPDVAAKISASWSDDPKSMRFVARREYRLRCNWKVFADNYLDGGYHVPFAHPALVTDGVDMRKYETEVYGEYVSVQTHGAPAAELTRLGDSALYAFVYPNLMINRYGPWMDVNVVLPTGPNECMVLFDYFIRADATGATDAFVNESLRASDAVQSEDKWLCEKVQGGLESPGYGTGRYAPAMEAAMYHFHRRLWRDLTAE</sequence>
<comment type="cofactor">
    <cofactor evidence="1">
        <name>Fe cation</name>
        <dbReference type="ChEBI" id="CHEBI:24875"/>
    </cofactor>
</comment>
<dbReference type="eggNOG" id="ENOG502QQJW">
    <property type="taxonomic scope" value="Eukaryota"/>
</dbReference>
<comment type="function">
    <text evidence="2">Catalyzes the first step of the osmoprotectant glycine betaine synthesis.</text>
</comment>
<dbReference type="PANTHER" id="PTHR43756">
    <property type="entry name" value="CHOLINE MONOOXYGENASE, CHLOROPLASTIC"/>
    <property type="match status" value="1"/>
</dbReference>
<dbReference type="InterPro" id="IPR036922">
    <property type="entry name" value="Rieske_2Fe-2S_sf"/>
</dbReference>
<dbReference type="EC" id="1.14.15.7" evidence="5"/>
<protein>
    <recommendedName>
        <fullName evidence="6">Choline monooxygenase, chloroplastic</fullName>
        <ecNumber evidence="5">1.14.15.7</ecNumber>
    </recommendedName>
</protein>
<dbReference type="STRING" id="296587.C1FIL6"/>
<keyword evidence="15" id="KW-1185">Reference proteome</keyword>
<evidence type="ECO:0000256" key="7">
    <source>
        <dbReference type="ARBA" id="ARBA00022714"/>
    </source>
</evidence>
<keyword evidence="8" id="KW-0479">Metal-binding</keyword>
<dbReference type="InterPro" id="IPR017941">
    <property type="entry name" value="Rieske_2Fe-2S"/>
</dbReference>
<dbReference type="CDD" id="cd08883">
    <property type="entry name" value="RHO_alpha_C_CMO-like"/>
    <property type="match status" value="1"/>
</dbReference>
<accession>C1FIL6</accession>
<evidence type="ECO:0000313" key="14">
    <source>
        <dbReference type="EMBL" id="ACO70191.1"/>
    </source>
</evidence>
<dbReference type="GeneID" id="8247819"/>
<gene>
    <name evidence="14" type="primary">TIC55-6</name>
    <name evidence="14" type="ORF">MICPUN_68852</name>
</gene>
<evidence type="ECO:0000256" key="9">
    <source>
        <dbReference type="ARBA" id="ARBA00023002"/>
    </source>
</evidence>
<evidence type="ECO:0000256" key="12">
    <source>
        <dbReference type="ARBA" id="ARBA00049097"/>
    </source>
</evidence>
<evidence type="ECO:0000256" key="8">
    <source>
        <dbReference type="ARBA" id="ARBA00022723"/>
    </source>
</evidence>
<dbReference type="GO" id="GO:0051537">
    <property type="term" value="F:2 iron, 2 sulfur cluster binding"/>
    <property type="evidence" value="ECO:0007669"/>
    <property type="project" value="UniProtKB-KW"/>
</dbReference>
<evidence type="ECO:0000256" key="2">
    <source>
        <dbReference type="ARBA" id="ARBA00002149"/>
    </source>
</evidence>
<comment type="pathway">
    <text evidence="3">Amine and polyamine biosynthesis; betaine biosynthesis via choline pathway; betaine aldehyde from choline (monooxygenase route): step 1/1.</text>
</comment>
<dbReference type="FunCoup" id="C1FIL6">
    <property type="interactions" value="32"/>
</dbReference>
<dbReference type="Pfam" id="PF00355">
    <property type="entry name" value="Rieske"/>
    <property type="match status" value="1"/>
</dbReference>
<dbReference type="Pfam" id="PF00848">
    <property type="entry name" value="Ring_hydroxyl_A"/>
    <property type="match status" value="1"/>
</dbReference>
<dbReference type="Proteomes" id="UP000002009">
    <property type="component" value="Chromosome 12"/>
</dbReference>
<evidence type="ECO:0000256" key="5">
    <source>
        <dbReference type="ARBA" id="ARBA00012763"/>
    </source>
</evidence>
<evidence type="ECO:0000313" key="15">
    <source>
        <dbReference type="Proteomes" id="UP000002009"/>
    </source>
</evidence>
<comment type="similarity">
    <text evidence="4">Belongs to the choline monooxygenase family.</text>
</comment>
<keyword evidence="14" id="KW-0261">Viral envelope protein</keyword>
<comment type="catalytic activity">
    <reaction evidence="12">
        <text>choline + 2 reduced [2Fe-2S]-[ferredoxin] + O2 + 2 H(+) = betaine aldehyde hydrate + 2 oxidized [2Fe-2S]-[ferredoxin] + H2O</text>
        <dbReference type="Rhea" id="RHEA:17769"/>
        <dbReference type="Rhea" id="RHEA-COMP:10000"/>
        <dbReference type="Rhea" id="RHEA-COMP:10001"/>
        <dbReference type="ChEBI" id="CHEBI:15354"/>
        <dbReference type="ChEBI" id="CHEBI:15377"/>
        <dbReference type="ChEBI" id="CHEBI:15378"/>
        <dbReference type="ChEBI" id="CHEBI:15379"/>
        <dbReference type="ChEBI" id="CHEBI:15870"/>
        <dbReference type="ChEBI" id="CHEBI:33737"/>
        <dbReference type="ChEBI" id="CHEBI:33738"/>
        <dbReference type="EC" id="1.14.15.7"/>
    </reaction>
</comment>
<evidence type="ECO:0000256" key="1">
    <source>
        <dbReference type="ARBA" id="ARBA00001962"/>
    </source>
</evidence>
<dbReference type="AlphaFoldDB" id="C1FIL6"/>
<dbReference type="GO" id="GO:0019133">
    <property type="term" value="F:choline monooxygenase activity"/>
    <property type="evidence" value="ECO:0007669"/>
    <property type="project" value="UniProtKB-EC"/>
</dbReference>
<keyword evidence="11" id="KW-0411">Iron-sulfur</keyword>
<evidence type="ECO:0000259" key="13">
    <source>
        <dbReference type="PROSITE" id="PS51296"/>
    </source>
</evidence>
<dbReference type="KEGG" id="mis:MICPUN_68852"/>
<dbReference type="InterPro" id="IPR015879">
    <property type="entry name" value="Ring_hydroxy_dOase_asu_C_dom"/>
</dbReference>
<dbReference type="PRINTS" id="PR00090">
    <property type="entry name" value="RNGDIOXGNASE"/>
</dbReference>
<dbReference type="OMA" id="NIMVEWY"/>
<reference evidence="14 15" key="1">
    <citation type="journal article" date="2009" name="Science">
        <title>Green evolution and dynamic adaptations revealed by genomes of the marine picoeukaryotes Micromonas.</title>
        <authorList>
            <person name="Worden A.Z."/>
            <person name="Lee J.H."/>
            <person name="Mock T."/>
            <person name="Rouze P."/>
            <person name="Simmons M.P."/>
            <person name="Aerts A.L."/>
            <person name="Allen A.E."/>
            <person name="Cuvelier M.L."/>
            <person name="Derelle E."/>
            <person name="Everett M.V."/>
            <person name="Foulon E."/>
            <person name="Grimwood J."/>
            <person name="Gundlach H."/>
            <person name="Henrissat B."/>
            <person name="Napoli C."/>
            <person name="McDonald S.M."/>
            <person name="Parker M.S."/>
            <person name="Rombauts S."/>
            <person name="Salamov A."/>
            <person name="Von Dassow P."/>
            <person name="Badger J.H."/>
            <person name="Coutinho P.M."/>
            <person name="Demir E."/>
            <person name="Dubchak I."/>
            <person name="Gentemann C."/>
            <person name="Eikrem W."/>
            <person name="Gready J.E."/>
            <person name="John U."/>
            <person name="Lanier W."/>
            <person name="Lindquist E.A."/>
            <person name="Lucas S."/>
            <person name="Mayer K.F."/>
            <person name="Moreau H."/>
            <person name="Not F."/>
            <person name="Otillar R."/>
            <person name="Panaud O."/>
            <person name="Pangilinan J."/>
            <person name="Paulsen I."/>
            <person name="Piegu B."/>
            <person name="Poliakov A."/>
            <person name="Robbens S."/>
            <person name="Schmutz J."/>
            <person name="Toulza E."/>
            <person name="Wyss T."/>
            <person name="Zelensky A."/>
            <person name="Zhou K."/>
            <person name="Armbrust E.V."/>
            <person name="Bhattacharya D."/>
            <person name="Goodenough U.W."/>
            <person name="Van de Peer Y."/>
            <person name="Grigoriev I.V."/>
        </authorList>
    </citation>
    <scope>NUCLEOTIDE SEQUENCE [LARGE SCALE GENOMIC DNA]</scope>
    <source>
        <strain evidence="15">RCC299 / NOUM17</strain>
    </source>
</reference>
<evidence type="ECO:0000256" key="11">
    <source>
        <dbReference type="ARBA" id="ARBA00023014"/>
    </source>
</evidence>
<feature type="non-terminal residue" evidence="14">
    <location>
        <position position="364"/>
    </location>
</feature>
<keyword evidence="9" id="KW-0560">Oxidoreductase</keyword>
<evidence type="ECO:0000256" key="10">
    <source>
        <dbReference type="ARBA" id="ARBA00023004"/>
    </source>
</evidence>
<proteinExistence type="inferred from homology"/>
<evidence type="ECO:0000256" key="4">
    <source>
        <dbReference type="ARBA" id="ARBA00010848"/>
    </source>
</evidence>
<dbReference type="GO" id="GO:0005506">
    <property type="term" value="F:iron ion binding"/>
    <property type="evidence" value="ECO:0007669"/>
    <property type="project" value="InterPro"/>
</dbReference>
<evidence type="ECO:0000256" key="3">
    <source>
        <dbReference type="ARBA" id="ARBA00004866"/>
    </source>
</evidence>
<dbReference type="SUPFAM" id="SSF55961">
    <property type="entry name" value="Bet v1-like"/>
    <property type="match status" value="1"/>
</dbReference>
<name>C1FIL6_MICCC</name>
<dbReference type="EMBL" id="CP001577">
    <property type="protein sequence ID" value="ACO70191.1"/>
    <property type="molecule type" value="Genomic_DNA"/>
</dbReference>
<keyword evidence="10" id="KW-0408">Iron</keyword>
<dbReference type="UniPathway" id="UPA00529">
    <property type="reaction ID" value="UER00430"/>
</dbReference>
<evidence type="ECO:0000256" key="6">
    <source>
        <dbReference type="ARBA" id="ARBA00014931"/>
    </source>
</evidence>
<dbReference type="InParanoid" id="C1FIL6"/>
<keyword evidence="7" id="KW-0001">2Fe-2S</keyword>
<dbReference type="SUPFAM" id="SSF50022">
    <property type="entry name" value="ISP domain"/>
    <property type="match status" value="1"/>
</dbReference>
<keyword evidence="14" id="KW-0946">Virion</keyword>
<dbReference type="GO" id="GO:0019285">
    <property type="term" value="P:glycine betaine biosynthetic process from choline"/>
    <property type="evidence" value="ECO:0007669"/>
    <property type="project" value="UniProtKB-UniPathway"/>
</dbReference>
<dbReference type="Gene3D" id="2.102.10.10">
    <property type="entry name" value="Rieske [2Fe-2S] iron-sulphur domain"/>
    <property type="match status" value="1"/>
</dbReference>
<dbReference type="PANTHER" id="PTHR43756:SF5">
    <property type="entry name" value="CHOLINE MONOOXYGENASE, CHLOROPLASTIC"/>
    <property type="match status" value="1"/>
</dbReference>
<dbReference type="OrthoDB" id="426882at2759"/>
<dbReference type="PROSITE" id="PS51296">
    <property type="entry name" value="RIESKE"/>
    <property type="match status" value="1"/>
</dbReference>
<dbReference type="Gene3D" id="3.90.380.10">
    <property type="entry name" value="Naphthalene 1,2-dioxygenase Alpha Subunit, Chain A, domain 1"/>
    <property type="match status" value="2"/>
</dbReference>
<feature type="domain" description="Rieske" evidence="13">
    <location>
        <begin position="33"/>
        <end position="139"/>
    </location>
</feature>
<feature type="non-terminal residue" evidence="14">
    <location>
        <position position="1"/>
    </location>
</feature>
<dbReference type="RefSeq" id="XP_002508933.1">
    <property type="nucleotide sequence ID" value="XM_002508887.1"/>
</dbReference>
<organism evidence="14 15">
    <name type="scientific">Micromonas commoda (strain RCC299 / NOUM17 / CCMP2709)</name>
    <name type="common">Picoplanktonic green alga</name>
    <dbReference type="NCBI Taxonomy" id="296587"/>
    <lineage>
        <taxon>Eukaryota</taxon>
        <taxon>Viridiplantae</taxon>
        <taxon>Chlorophyta</taxon>
        <taxon>Mamiellophyceae</taxon>
        <taxon>Mamiellales</taxon>
        <taxon>Mamiellaceae</taxon>
        <taxon>Micromonas</taxon>
    </lineage>
</organism>